<feature type="domain" description="Ras-GEF" evidence="4">
    <location>
        <begin position="331"/>
        <end position="610"/>
    </location>
</feature>
<dbReference type="Pfam" id="PF00617">
    <property type="entry name" value="RasGEF"/>
    <property type="match status" value="1"/>
</dbReference>
<feature type="region of interest" description="Disordered" evidence="3">
    <location>
        <begin position="25"/>
        <end position="47"/>
    </location>
</feature>
<accession>A0A815BQS8</accession>
<evidence type="ECO:0000256" key="3">
    <source>
        <dbReference type="SAM" id="MobiDB-lite"/>
    </source>
</evidence>
<dbReference type="PANTHER" id="PTHR23113">
    <property type="entry name" value="GUANINE NUCLEOTIDE EXCHANGE FACTOR"/>
    <property type="match status" value="1"/>
</dbReference>
<dbReference type="Gene3D" id="3.10.20.90">
    <property type="entry name" value="Phosphatidylinositol 3-kinase Catalytic Subunit, Chain A, domain 1"/>
    <property type="match status" value="1"/>
</dbReference>
<dbReference type="GO" id="GO:0007265">
    <property type="term" value="P:Ras protein signal transduction"/>
    <property type="evidence" value="ECO:0007669"/>
    <property type="project" value="TreeGrafter"/>
</dbReference>
<dbReference type="InterPro" id="IPR000159">
    <property type="entry name" value="RA_dom"/>
</dbReference>
<dbReference type="CDD" id="cd00155">
    <property type="entry name" value="RasGEF"/>
    <property type="match status" value="1"/>
</dbReference>
<name>A0A815BQS8_9BILA</name>
<evidence type="ECO:0000313" key="6">
    <source>
        <dbReference type="EMBL" id="CAF1270649.1"/>
    </source>
</evidence>
<comment type="caution">
    <text evidence="6">The sequence shown here is derived from an EMBL/GenBank/DDBJ whole genome shotgun (WGS) entry which is preliminary data.</text>
</comment>
<dbReference type="PROSITE" id="PS00720">
    <property type="entry name" value="RASGEF"/>
    <property type="match status" value="1"/>
</dbReference>
<evidence type="ECO:0000259" key="5">
    <source>
        <dbReference type="PROSITE" id="PS50212"/>
    </source>
</evidence>
<dbReference type="InterPro" id="IPR023578">
    <property type="entry name" value="Ras_GEF_dom_sf"/>
</dbReference>
<organism evidence="6 7">
    <name type="scientific">Adineta steineri</name>
    <dbReference type="NCBI Taxonomy" id="433720"/>
    <lineage>
        <taxon>Eukaryota</taxon>
        <taxon>Metazoa</taxon>
        <taxon>Spiralia</taxon>
        <taxon>Gnathifera</taxon>
        <taxon>Rotifera</taxon>
        <taxon>Eurotatoria</taxon>
        <taxon>Bdelloidea</taxon>
        <taxon>Adinetida</taxon>
        <taxon>Adinetidae</taxon>
        <taxon>Adineta</taxon>
    </lineage>
</organism>
<dbReference type="OrthoDB" id="26687at2759"/>
<dbReference type="InterPro" id="IPR001895">
    <property type="entry name" value="RASGEF_cat_dom"/>
</dbReference>
<dbReference type="Gene3D" id="1.20.870.10">
    <property type="entry name" value="Son of sevenless (SoS) protein Chain: S domain 1"/>
    <property type="match status" value="1"/>
</dbReference>
<dbReference type="Pfam" id="PF00788">
    <property type="entry name" value="RA"/>
    <property type="match status" value="1"/>
</dbReference>
<evidence type="ECO:0000256" key="2">
    <source>
        <dbReference type="PROSITE-ProRule" id="PRU00168"/>
    </source>
</evidence>
<protein>
    <submittedName>
        <fullName evidence="6">Uncharacterized protein</fullName>
    </submittedName>
</protein>
<dbReference type="InterPro" id="IPR019804">
    <property type="entry name" value="Ras_G-nucl-exch_fac_CS"/>
</dbReference>
<keyword evidence="7" id="KW-1185">Reference proteome</keyword>
<dbReference type="GO" id="GO:0005085">
    <property type="term" value="F:guanyl-nucleotide exchange factor activity"/>
    <property type="evidence" value="ECO:0007669"/>
    <property type="project" value="UniProtKB-KW"/>
</dbReference>
<dbReference type="InterPro" id="IPR008937">
    <property type="entry name" value="Ras-like_GEF"/>
</dbReference>
<proteinExistence type="predicted"/>
<dbReference type="SMART" id="SM00229">
    <property type="entry name" value="RasGEFN"/>
    <property type="match status" value="1"/>
</dbReference>
<reference evidence="6" key="1">
    <citation type="submission" date="2021-02" db="EMBL/GenBank/DDBJ databases">
        <authorList>
            <person name="Nowell W R."/>
        </authorList>
    </citation>
    <scope>NUCLEOTIDE SEQUENCE</scope>
</reference>
<evidence type="ECO:0000259" key="4">
    <source>
        <dbReference type="PROSITE" id="PS50009"/>
    </source>
</evidence>
<dbReference type="EMBL" id="CAJNOM010000238">
    <property type="protein sequence ID" value="CAF1270649.1"/>
    <property type="molecule type" value="Genomic_DNA"/>
</dbReference>
<dbReference type="InterPro" id="IPR000651">
    <property type="entry name" value="Ras-like_Gua-exchang_fac_N"/>
</dbReference>
<dbReference type="SMART" id="SM00147">
    <property type="entry name" value="RasGEF"/>
    <property type="match status" value="1"/>
</dbReference>
<dbReference type="InterPro" id="IPR036964">
    <property type="entry name" value="RASGEF_cat_dom_sf"/>
</dbReference>
<dbReference type="SUPFAM" id="SSF54236">
    <property type="entry name" value="Ubiquitin-like"/>
    <property type="match status" value="1"/>
</dbReference>
<feature type="domain" description="N-terminal Ras-GEF" evidence="5">
    <location>
        <begin position="156"/>
        <end position="282"/>
    </location>
</feature>
<dbReference type="AlphaFoldDB" id="A0A815BQS8"/>
<dbReference type="PANTHER" id="PTHR23113:SF312">
    <property type="entry name" value="RAL GUANINE NUCLEOTIDE DISSOCIATION STIMULATOR-LIKE, ISOFORM E"/>
    <property type="match status" value="1"/>
</dbReference>
<dbReference type="PROSITE" id="PS50009">
    <property type="entry name" value="RASGEF_CAT"/>
    <property type="match status" value="1"/>
</dbReference>
<dbReference type="PROSITE" id="PS50212">
    <property type="entry name" value="RASGEF_NTER"/>
    <property type="match status" value="1"/>
</dbReference>
<feature type="region of interest" description="Disordered" evidence="3">
    <location>
        <begin position="686"/>
        <end position="707"/>
    </location>
</feature>
<evidence type="ECO:0000313" key="7">
    <source>
        <dbReference type="Proteomes" id="UP000663832"/>
    </source>
</evidence>
<evidence type="ECO:0000256" key="1">
    <source>
        <dbReference type="ARBA" id="ARBA00022658"/>
    </source>
</evidence>
<dbReference type="Proteomes" id="UP000663832">
    <property type="component" value="Unassembled WGS sequence"/>
</dbReference>
<dbReference type="Gene3D" id="1.10.840.10">
    <property type="entry name" value="Ras guanine-nucleotide exchange factors catalytic domain"/>
    <property type="match status" value="1"/>
</dbReference>
<gene>
    <name evidence="6" type="ORF">QVE165_LOCUS29572</name>
</gene>
<dbReference type="Pfam" id="PF00618">
    <property type="entry name" value="RasGEF_N"/>
    <property type="match status" value="1"/>
</dbReference>
<sequence>MLDYDIETEDGYNVSEITPRPVLRSSLSVPFPQPDDQEYSSTKPKKLQRQSTLVSTLDFNLLTRAISNARPYGSNAVRQALGRHSNDTIKAENLQEPQLASEERQENAIFKIYLKRTRKKSLVSTGSSSTLNKLGTEQDDSTVNNNRGEHLYSAVKIYQLKAGTLVKVVECLTNKHGDLDTSHMHILFATYRTYTNTRTLIETILARYRAVVPASLDMTEDVRQKNLKSLSTALTCLLTAYKEDFYEPPHYSTLNYLLEHVPDQDFKKQCQNLLHRFLKEGADIFHSDSNIRTSINDVDNNNNSRTSYTDELLYNQKGFGTSAQRNFLDMSSVKIAEQLTIVDAELLKQVLPYECLTMGKTNNNRRGLNSNYPLSTADKTIEQFNAVTYRVIATILKENNEHLRARIIEKWIDIAHECRQLKNFSSLTAILNGLQSGCIYRLNTAWSRVDSSQNSIFDELKSIFGSCGANRQQARAILDKEATAKYVDVTTINNATLGRKFRLKQKRDQENKMIGTVPYLGLYLSDLVFIDAAHENYITINDNTKTPQKLINFEKHRKKFEILAQIKLFQSAANAYTTLQRIPYFQTWFDNIHIYTDAETWERSYQIEPKKLVDSTDNPQQKLRDNLTLKSGTGPLRAFQSQGSLESISTINYQIPEVTIPSSGSSPSSTSFDKISLTSSLHSFAQRQQSTNASEKKTHSRSSSSDLSFLTNASSSIGYMSAQASPTTSVVNCTFNQPVENNTLIAKVQFVGRPDLLYKKVRIGDNERASNVLKTILDKFGFDPATSDHYCIEQQLSDRKIVLKDDATVFYALLKTPDEQVELIVREKTRQEMEQTKIRFHPAMGHNRTPSGLSITSTHSR</sequence>
<dbReference type="GO" id="GO:0005886">
    <property type="term" value="C:plasma membrane"/>
    <property type="evidence" value="ECO:0007669"/>
    <property type="project" value="TreeGrafter"/>
</dbReference>
<keyword evidence="1 2" id="KW-0344">Guanine-nucleotide releasing factor</keyword>
<dbReference type="SUPFAM" id="SSF48366">
    <property type="entry name" value="Ras GEF"/>
    <property type="match status" value="1"/>
</dbReference>
<dbReference type="InterPro" id="IPR029071">
    <property type="entry name" value="Ubiquitin-like_domsf"/>
</dbReference>